<evidence type="ECO:0000256" key="17">
    <source>
        <dbReference type="ARBA" id="ARBA00023319"/>
    </source>
</evidence>
<evidence type="ECO:0000256" key="4">
    <source>
        <dbReference type="ARBA" id="ARBA00022679"/>
    </source>
</evidence>
<evidence type="ECO:0000256" key="7">
    <source>
        <dbReference type="ARBA" id="ARBA00022737"/>
    </source>
</evidence>
<dbReference type="InterPro" id="IPR036179">
    <property type="entry name" value="Ig-like_dom_sf"/>
</dbReference>
<evidence type="ECO:0000256" key="14">
    <source>
        <dbReference type="ARBA" id="ARBA00023157"/>
    </source>
</evidence>
<organism evidence="22">
    <name type="scientific">Gongylonema pulchrum</name>
    <dbReference type="NCBI Taxonomy" id="637853"/>
    <lineage>
        <taxon>Eukaryota</taxon>
        <taxon>Metazoa</taxon>
        <taxon>Ecdysozoa</taxon>
        <taxon>Nematoda</taxon>
        <taxon>Chromadorea</taxon>
        <taxon>Rhabditida</taxon>
        <taxon>Spirurina</taxon>
        <taxon>Spiruromorpha</taxon>
        <taxon>Spiruroidea</taxon>
        <taxon>Gongylonematidae</taxon>
        <taxon>Gongylonema</taxon>
    </lineage>
</organism>
<reference evidence="22" key="1">
    <citation type="submission" date="2016-06" db="UniProtKB">
        <authorList>
            <consortium name="WormBaseParasite"/>
        </authorList>
    </citation>
    <scope>IDENTIFICATION</scope>
</reference>
<dbReference type="InterPro" id="IPR052615">
    <property type="entry name" value="FGFRL"/>
</dbReference>
<dbReference type="InterPro" id="IPR003599">
    <property type="entry name" value="Ig_sub"/>
</dbReference>
<evidence type="ECO:0000256" key="3">
    <source>
        <dbReference type="ARBA" id="ARBA00022553"/>
    </source>
</evidence>
<feature type="transmembrane region" description="Helical" evidence="18">
    <location>
        <begin position="234"/>
        <end position="252"/>
    </location>
</feature>
<gene>
    <name evidence="20" type="ORF">GPUH_LOCUS3377</name>
</gene>
<evidence type="ECO:0000256" key="8">
    <source>
        <dbReference type="ARBA" id="ARBA00022741"/>
    </source>
</evidence>
<reference evidence="20 21" key="2">
    <citation type="submission" date="2018-11" db="EMBL/GenBank/DDBJ databases">
        <authorList>
            <consortium name="Pathogen Informatics"/>
        </authorList>
    </citation>
    <scope>NUCLEOTIDE SEQUENCE [LARGE SCALE GENOMIC DNA]</scope>
</reference>
<dbReference type="Gene3D" id="2.60.40.10">
    <property type="entry name" value="Immunoglobulins"/>
    <property type="match status" value="2"/>
</dbReference>
<evidence type="ECO:0000256" key="6">
    <source>
        <dbReference type="ARBA" id="ARBA00022729"/>
    </source>
</evidence>
<dbReference type="Pfam" id="PF13927">
    <property type="entry name" value="Ig_3"/>
    <property type="match status" value="1"/>
</dbReference>
<dbReference type="OrthoDB" id="6244905at2759"/>
<dbReference type="Proteomes" id="UP000271098">
    <property type="component" value="Unassembled WGS sequence"/>
</dbReference>
<evidence type="ECO:0000256" key="15">
    <source>
        <dbReference type="ARBA" id="ARBA00023170"/>
    </source>
</evidence>
<evidence type="ECO:0000256" key="1">
    <source>
        <dbReference type="ARBA" id="ARBA00004167"/>
    </source>
</evidence>
<evidence type="ECO:0000259" key="19">
    <source>
        <dbReference type="PROSITE" id="PS50835"/>
    </source>
</evidence>
<dbReference type="InterPro" id="IPR007110">
    <property type="entry name" value="Ig-like_dom"/>
</dbReference>
<evidence type="ECO:0000313" key="22">
    <source>
        <dbReference type="WBParaSite" id="GPUH_0000338301-mRNA-1"/>
    </source>
</evidence>
<keyword evidence="14" id="KW-1015">Disulfide bond</keyword>
<dbReference type="FunFam" id="2.60.40.10:FF:000020">
    <property type="entry name" value="Fibroblast growth factor receptor"/>
    <property type="match status" value="1"/>
</dbReference>
<dbReference type="GO" id="GO:0004714">
    <property type="term" value="F:transmembrane receptor protein tyrosine kinase activity"/>
    <property type="evidence" value="ECO:0007669"/>
    <property type="project" value="UniProtKB-EC"/>
</dbReference>
<dbReference type="GO" id="GO:0016020">
    <property type="term" value="C:membrane"/>
    <property type="evidence" value="ECO:0007669"/>
    <property type="project" value="UniProtKB-SubCell"/>
</dbReference>
<keyword evidence="10" id="KW-0067">ATP-binding</keyword>
<dbReference type="EMBL" id="UYRT01005743">
    <property type="protein sequence ID" value="VDK39316.1"/>
    <property type="molecule type" value="Genomic_DNA"/>
</dbReference>
<keyword evidence="6" id="KW-0732">Signal</keyword>
<dbReference type="WBParaSite" id="GPUH_0000338301-mRNA-1">
    <property type="protein sequence ID" value="GPUH_0000338301-mRNA-1"/>
    <property type="gene ID" value="GPUH_0000338301"/>
</dbReference>
<evidence type="ECO:0000256" key="9">
    <source>
        <dbReference type="ARBA" id="ARBA00022777"/>
    </source>
</evidence>
<evidence type="ECO:0000256" key="13">
    <source>
        <dbReference type="ARBA" id="ARBA00023137"/>
    </source>
</evidence>
<evidence type="ECO:0000256" key="2">
    <source>
        <dbReference type="ARBA" id="ARBA00011902"/>
    </source>
</evidence>
<keyword evidence="9" id="KW-0418">Kinase</keyword>
<keyword evidence="8" id="KW-0547">Nucleotide-binding</keyword>
<evidence type="ECO:0000313" key="21">
    <source>
        <dbReference type="Proteomes" id="UP000271098"/>
    </source>
</evidence>
<keyword evidence="21" id="KW-1185">Reference proteome</keyword>
<keyword evidence="3" id="KW-0597">Phosphoprotein</keyword>
<proteinExistence type="predicted"/>
<accession>A0A183D3T6</accession>
<keyword evidence="11 18" id="KW-1133">Transmembrane helix</keyword>
<keyword evidence="7" id="KW-0677">Repeat</keyword>
<dbReference type="SUPFAM" id="SSF48726">
    <property type="entry name" value="Immunoglobulin"/>
    <property type="match status" value="2"/>
</dbReference>
<dbReference type="GO" id="GO:0005524">
    <property type="term" value="F:ATP binding"/>
    <property type="evidence" value="ECO:0007669"/>
    <property type="project" value="UniProtKB-KW"/>
</dbReference>
<dbReference type="SMART" id="SM00408">
    <property type="entry name" value="IGc2"/>
    <property type="match status" value="1"/>
</dbReference>
<feature type="domain" description="Ig-like" evidence="19">
    <location>
        <begin position="69"/>
        <end position="181"/>
    </location>
</feature>
<evidence type="ECO:0000256" key="10">
    <source>
        <dbReference type="ARBA" id="ARBA00022840"/>
    </source>
</evidence>
<dbReference type="PANTHER" id="PTHR19890">
    <property type="entry name" value="FIBROBLAST GROWTH FACTOR RECEPTOR"/>
    <property type="match status" value="1"/>
</dbReference>
<evidence type="ECO:0000256" key="11">
    <source>
        <dbReference type="ARBA" id="ARBA00022989"/>
    </source>
</evidence>
<dbReference type="AlphaFoldDB" id="A0A183D3T6"/>
<protein>
    <recommendedName>
        <fullName evidence="2">receptor protein-tyrosine kinase</fullName>
        <ecNumber evidence="2">2.7.10.1</ecNumber>
    </recommendedName>
</protein>
<keyword evidence="17" id="KW-0393">Immunoglobulin domain</keyword>
<dbReference type="InterPro" id="IPR013783">
    <property type="entry name" value="Ig-like_fold"/>
</dbReference>
<keyword evidence="15" id="KW-0675">Receptor</keyword>
<sequence length="275" mass="31131">MFAEIAYHHTTALLYISDVQPSEGGEYVCKLDNEHGSIQAVFHVFVENFFEGLDGESWSIDQSKAHLYPVIDKPFNNTVRVGHTAQFQCKVKNQQQPLIKWLKRVEDPNAARRANANATLIHANNMHLLLLEKPETSAELTEGITLNRLIIPNVRLEHSGTYLCVVTNAHGDIAYRSAFLHVIARMSPDFVIIKCSLKCALFKALQILQISLSSVFLCVSACMQIAKTRVRKRLCVCVCVCVFTLFVTTFNSRTRKARRLKLWEYFPIPCAALSF</sequence>
<comment type="subcellular location">
    <subcellularLocation>
        <location evidence="1">Membrane</location>
        <topology evidence="1">Single-pass membrane protein</topology>
    </subcellularLocation>
</comment>
<evidence type="ECO:0000256" key="16">
    <source>
        <dbReference type="ARBA" id="ARBA00023180"/>
    </source>
</evidence>
<keyword evidence="4" id="KW-0808">Transferase</keyword>
<keyword evidence="5 18" id="KW-0812">Transmembrane</keyword>
<keyword evidence="13" id="KW-0829">Tyrosine-protein kinase</keyword>
<keyword evidence="16" id="KW-0325">Glycoprotein</keyword>
<dbReference type="InterPro" id="IPR003598">
    <property type="entry name" value="Ig_sub2"/>
</dbReference>
<name>A0A183D3T6_9BILA</name>
<evidence type="ECO:0000256" key="12">
    <source>
        <dbReference type="ARBA" id="ARBA00023136"/>
    </source>
</evidence>
<keyword evidence="12 18" id="KW-0472">Membrane</keyword>
<dbReference type="PROSITE" id="PS50835">
    <property type="entry name" value="IG_LIKE"/>
    <property type="match status" value="1"/>
</dbReference>
<evidence type="ECO:0000256" key="18">
    <source>
        <dbReference type="SAM" id="Phobius"/>
    </source>
</evidence>
<evidence type="ECO:0000256" key="5">
    <source>
        <dbReference type="ARBA" id="ARBA00022692"/>
    </source>
</evidence>
<dbReference type="SMART" id="SM00409">
    <property type="entry name" value="IG"/>
    <property type="match status" value="1"/>
</dbReference>
<dbReference type="EC" id="2.7.10.1" evidence="2"/>
<evidence type="ECO:0000313" key="20">
    <source>
        <dbReference type="EMBL" id="VDK39316.1"/>
    </source>
</evidence>
<dbReference type="PANTHER" id="PTHR19890:SF10">
    <property type="entry name" value="FIBROBLAST GROWTH FACTOR RECEPTOR-LIKE 1"/>
    <property type="match status" value="1"/>
</dbReference>